<dbReference type="RefSeq" id="WP_380694871.1">
    <property type="nucleotide sequence ID" value="NZ_JBHRYR010000002.1"/>
</dbReference>
<organism evidence="3 4">
    <name type="scientific">Saccharospirillum mangrovi</name>
    <dbReference type="NCBI Taxonomy" id="2161747"/>
    <lineage>
        <taxon>Bacteria</taxon>
        <taxon>Pseudomonadati</taxon>
        <taxon>Pseudomonadota</taxon>
        <taxon>Gammaproteobacteria</taxon>
        <taxon>Oceanospirillales</taxon>
        <taxon>Saccharospirillaceae</taxon>
        <taxon>Saccharospirillum</taxon>
    </lineage>
</organism>
<reference evidence="4" key="1">
    <citation type="journal article" date="2019" name="Int. J. Syst. Evol. Microbiol.">
        <title>The Global Catalogue of Microorganisms (GCM) 10K type strain sequencing project: providing services to taxonomists for standard genome sequencing and annotation.</title>
        <authorList>
            <consortium name="The Broad Institute Genomics Platform"/>
            <consortium name="The Broad Institute Genome Sequencing Center for Infectious Disease"/>
            <person name="Wu L."/>
            <person name="Ma J."/>
        </authorList>
    </citation>
    <scope>NUCLEOTIDE SEQUENCE [LARGE SCALE GENOMIC DNA]</scope>
    <source>
        <strain evidence="4">IBRC 10765</strain>
    </source>
</reference>
<keyword evidence="4" id="KW-1185">Reference proteome</keyword>
<dbReference type="SUPFAM" id="SSF55008">
    <property type="entry name" value="HMA, heavy metal-associated domain"/>
    <property type="match status" value="1"/>
</dbReference>
<evidence type="ECO:0000259" key="2">
    <source>
        <dbReference type="PROSITE" id="PS50846"/>
    </source>
</evidence>
<dbReference type="EMBL" id="JBHRYR010000002">
    <property type="protein sequence ID" value="MFC3852591.1"/>
    <property type="molecule type" value="Genomic_DNA"/>
</dbReference>
<dbReference type="PROSITE" id="PS50846">
    <property type="entry name" value="HMA_2"/>
    <property type="match status" value="1"/>
</dbReference>
<dbReference type="CDD" id="cd00371">
    <property type="entry name" value="HMA"/>
    <property type="match status" value="1"/>
</dbReference>
<protein>
    <submittedName>
        <fullName evidence="3">Heavy-metal-associated domain-containing protein</fullName>
    </submittedName>
</protein>
<dbReference type="InterPro" id="IPR000428">
    <property type="entry name" value="Cu-bd"/>
</dbReference>
<dbReference type="InterPro" id="IPR036163">
    <property type="entry name" value="HMA_dom_sf"/>
</dbReference>
<dbReference type="Gene3D" id="3.30.70.100">
    <property type="match status" value="1"/>
</dbReference>
<comment type="caution">
    <text evidence="3">The sequence shown here is derived from an EMBL/GenBank/DDBJ whole genome shotgun (WGS) entry which is preliminary data.</text>
</comment>
<accession>A0ABV7ZWS3</accession>
<name>A0ABV7ZWS3_9GAMM</name>
<dbReference type="Pfam" id="PF00403">
    <property type="entry name" value="HMA"/>
    <property type="match status" value="1"/>
</dbReference>
<dbReference type="PROSITE" id="PS01047">
    <property type="entry name" value="HMA_1"/>
    <property type="match status" value="1"/>
</dbReference>
<proteinExistence type="predicted"/>
<sequence length="66" mass="6744">MVEFNVSGMTCGHCVAAVKRAVGELDAQAKVEVDLSSGRVTVASTAAVAALKAAIEEEGYSVETSQ</sequence>
<dbReference type="PRINTS" id="PR00944">
    <property type="entry name" value="CUEXPORT"/>
</dbReference>
<evidence type="ECO:0000313" key="4">
    <source>
        <dbReference type="Proteomes" id="UP001595617"/>
    </source>
</evidence>
<dbReference type="InterPro" id="IPR017969">
    <property type="entry name" value="Heavy-metal-associated_CS"/>
</dbReference>
<dbReference type="Proteomes" id="UP001595617">
    <property type="component" value="Unassembled WGS sequence"/>
</dbReference>
<feature type="domain" description="HMA" evidence="2">
    <location>
        <begin position="1"/>
        <end position="63"/>
    </location>
</feature>
<keyword evidence="1" id="KW-0479">Metal-binding</keyword>
<gene>
    <name evidence="3" type="ORF">ACFOOG_07070</name>
</gene>
<dbReference type="InterPro" id="IPR006121">
    <property type="entry name" value="HMA_dom"/>
</dbReference>
<evidence type="ECO:0000256" key="1">
    <source>
        <dbReference type="ARBA" id="ARBA00022723"/>
    </source>
</evidence>
<evidence type="ECO:0000313" key="3">
    <source>
        <dbReference type="EMBL" id="MFC3852591.1"/>
    </source>
</evidence>